<accession>A0A840SJG5</accession>
<dbReference type="FunFam" id="1.20.1250.20:FF:000001">
    <property type="entry name" value="Dicarboxylate MFS transporter"/>
    <property type="match status" value="1"/>
</dbReference>
<dbReference type="InterPro" id="IPR036259">
    <property type="entry name" value="MFS_trans_sf"/>
</dbReference>
<feature type="transmembrane region" description="Helical" evidence="8">
    <location>
        <begin position="404"/>
        <end position="424"/>
    </location>
</feature>
<dbReference type="Gene3D" id="1.20.1250.20">
    <property type="entry name" value="MFS general substrate transporter like domains"/>
    <property type="match status" value="2"/>
</dbReference>
<evidence type="ECO:0000313" key="10">
    <source>
        <dbReference type="EMBL" id="MBB5223249.1"/>
    </source>
</evidence>
<name>A0A840SJG5_9RHOB</name>
<feature type="transmembrane region" description="Helical" evidence="8">
    <location>
        <begin position="89"/>
        <end position="108"/>
    </location>
</feature>
<dbReference type="InterPro" id="IPR005828">
    <property type="entry name" value="MFS_sugar_transport-like"/>
</dbReference>
<protein>
    <submittedName>
        <fullName evidence="10">MFS family permease</fullName>
    </submittedName>
</protein>
<keyword evidence="7 8" id="KW-0472">Membrane</keyword>
<organism evidence="10 11">
    <name type="scientific">Amaricoccus macauensis</name>
    <dbReference type="NCBI Taxonomy" id="57001"/>
    <lineage>
        <taxon>Bacteria</taxon>
        <taxon>Pseudomonadati</taxon>
        <taxon>Pseudomonadota</taxon>
        <taxon>Alphaproteobacteria</taxon>
        <taxon>Rhodobacterales</taxon>
        <taxon>Paracoccaceae</taxon>
        <taxon>Amaricoccus</taxon>
    </lineage>
</organism>
<comment type="caution">
    <text evidence="10">The sequence shown here is derived from an EMBL/GenBank/DDBJ whole genome shotgun (WGS) entry which is preliminary data.</text>
</comment>
<dbReference type="SUPFAM" id="SSF103473">
    <property type="entry name" value="MFS general substrate transporter"/>
    <property type="match status" value="1"/>
</dbReference>
<dbReference type="Pfam" id="PF07690">
    <property type="entry name" value="MFS_1"/>
    <property type="match status" value="1"/>
</dbReference>
<evidence type="ECO:0000313" key="11">
    <source>
        <dbReference type="Proteomes" id="UP000549457"/>
    </source>
</evidence>
<evidence type="ECO:0000259" key="9">
    <source>
        <dbReference type="PROSITE" id="PS50850"/>
    </source>
</evidence>
<dbReference type="RefSeq" id="WP_184151735.1">
    <property type="nucleotide sequence ID" value="NZ_JACHFM010000003.1"/>
</dbReference>
<dbReference type="InterPro" id="IPR051084">
    <property type="entry name" value="H+-coupled_symporters"/>
</dbReference>
<keyword evidence="5" id="KW-0769">Symport</keyword>
<dbReference type="PANTHER" id="PTHR43528:SF8">
    <property type="entry name" value="BLR0239 PROTEIN"/>
    <property type="match status" value="1"/>
</dbReference>
<keyword evidence="3" id="KW-1003">Cell membrane</keyword>
<feature type="transmembrane region" description="Helical" evidence="8">
    <location>
        <begin position="376"/>
        <end position="398"/>
    </location>
</feature>
<keyword evidence="6 8" id="KW-1133">Transmembrane helix</keyword>
<gene>
    <name evidence="10" type="ORF">HNP73_003196</name>
</gene>
<dbReference type="GO" id="GO:0015293">
    <property type="term" value="F:symporter activity"/>
    <property type="evidence" value="ECO:0007669"/>
    <property type="project" value="UniProtKB-KW"/>
</dbReference>
<dbReference type="GO" id="GO:0005886">
    <property type="term" value="C:plasma membrane"/>
    <property type="evidence" value="ECO:0007669"/>
    <property type="project" value="UniProtKB-SubCell"/>
</dbReference>
<dbReference type="Proteomes" id="UP000549457">
    <property type="component" value="Unassembled WGS sequence"/>
</dbReference>
<feature type="transmembrane region" description="Helical" evidence="8">
    <location>
        <begin position="338"/>
        <end position="355"/>
    </location>
</feature>
<reference evidence="10 11" key="1">
    <citation type="submission" date="2020-08" db="EMBL/GenBank/DDBJ databases">
        <title>Genomic Encyclopedia of Type Strains, Phase IV (KMG-IV): sequencing the most valuable type-strain genomes for metagenomic binning, comparative biology and taxonomic classification.</title>
        <authorList>
            <person name="Goeker M."/>
        </authorList>
    </citation>
    <scope>NUCLEOTIDE SEQUENCE [LARGE SCALE GENOMIC DNA]</scope>
    <source>
        <strain evidence="10 11">DSM 101730</strain>
    </source>
</reference>
<keyword evidence="2" id="KW-0813">Transport</keyword>
<feature type="domain" description="Major facilitator superfamily (MFS) profile" evidence="9">
    <location>
        <begin position="18"/>
        <end position="429"/>
    </location>
</feature>
<dbReference type="InterPro" id="IPR011701">
    <property type="entry name" value="MFS"/>
</dbReference>
<keyword evidence="11" id="KW-1185">Reference proteome</keyword>
<dbReference type="EMBL" id="JACHFM010000003">
    <property type="protein sequence ID" value="MBB5223249.1"/>
    <property type="molecule type" value="Genomic_DNA"/>
</dbReference>
<dbReference type="AlphaFoldDB" id="A0A840SJG5"/>
<sequence>MNATPAPAEIRPEERRRAVIASVIGNAFEWFDFAIYGMFAVIISHHFFPAENDVSSLMAGVAAFGVAFFFRPLGGIFWGLFADRKGRKAALSAIMVMMAFSTAAIGLLPTYASIGIAAPVLMVLARIAQGFSVGGEFAGATSMLIEFAPKHRKGFYGSWQMFSQALAFGIGSLVAWGLTASMSAEALQSWGWRLPFILGVLIGPVGFYIRQRVNESPEFAALAERAESAPRSPLVETLKNYPREMLSGLGLSIVGTVSAYVIVFYLPIFAVKQLGMPMGTAQLSTLIATIVILVFCPIAGHVSDKLGRKAVFFPAIVVYGLLAVPLFTNFIAAPSFGAMLLTQCLIGVTMGFIWGPTPAALAEVFPVRIRSTGVSLAYNLAVLVFGGLAPLVLTWLIAKTGSPMVPAYYLAFSALIGIGGCLLLRKPQPEARQTLANA</sequence>
<feature type="transmembrane region" description="Helical" evidence="8">
    <location>
        <begin position="248"/>
        <end position="268"/>
    </location>
</feature>
<proteinExistence type="predicted"/>
<dbReference type="Pfam" id="PF00083">
    <property type="entry name" value="Sugar_tr"/>
    <property type="match status" value="1"/>
</dbReference>
<evidence type="ECO:0000256" key="1">
    <source>
        <dbReference type="ARBA" id="ARBA00004651"/>
    </source>
</evidence>
<comment type="subcellular location">
    <subcellularLocation>
        <location evidence="1">Cell membrane</location>
        <topology evidence="1">Multi-pass membrane protein</topology>
    </subcellularLocation>
</comment>
<feature type="transmembrane region" description="Helical" evidence="8">
    <location>
        <begin position="311"/>
        <end position="332"/>
    </location>
</feature>
<feature type="transmembrane region" description="Helical" evidence="8">
    <location>
        <begin position="20"/>
        <end position="45"/>
    </location>
</feature>
<feature type="transmembrane region" description="Helical" evidence="8">
    <location>
        <begin position="155"/>
        <end position="178"/>
    </location>
</feature>
<feature type="transmembrane region" description="Helical" evidence="8">
    <location>
        <begin position="57"/>
        <end position="82"/>
    </location>
</feature>
<evidence type="ECO:0000256" key="5">
    <source>
        <dbReference type="ARBA" id="ARBA00022847"/>
    </source>
</evidence>
<evidence type="ECO:0000256" key="7">
    <source>
        <dbReference type="ARBA" id="ARBA00023136"/>
    </source>
</evidence>
<evidence type="ECO:0000256" key="4">
    <source>
        <dbReference type="ARBA" id="ARBA00022692"/>
    </source>
</evidence>
<dbReference type="PROSITE" id="PS50850">
    <property type="entry name" value="MFS"/>
    <property type="match status" value="1"/>
</dbReference>
<evidence type="ECO:0000256" key="2">
    <source>
        <dbReference type="ARBA" id="ARBA00022448"/>
    </source>
</evidence>
<evidence type="ECO:0000256" key="6">
    <source>
        <dbReference type="ARBA" id="ARBA00022989"/>
    </source>
</evidence>
<feature type="transmembrane region" description="Helical" evidence="8">
    <location>
        <begin position="190"/>
        <end position="209"/>
    </location>
</feature>
<dbReference type="InterPro" id="IPR020846">
    <property type="entry name" value="MFS_dom"/>
</dbReference>
<evidence type="ECO:0000256" key="8">
    <source>
        <dbReference type="SAM" id="Phobius"/>
    </source>
</evidence>
<dbReference type="PANTHER" id="PTHR43528">
    <property type="entry name" value="ALPHA-KETOGLUTARATE PERMEASE"/>
    <property type="match status" value="1"/>
</dbReference>
<feature type="transmembrane region" description="Helical" evidence="8">
    <location>
        <begin position="280"/>
        <end position="299"/>
    </location>
</feature>
<evidence type="ECO:0000256" key="3">
    <source>
        <dbReference type="ARBA" id="ARBA00022475"/>
    </source>
</evidence>
<keyword evidence="4 8" id="KW-0812">Transmembrane</keyword>